<keyword evidence="12" id="KW-0808">Transferase</keyword>
<dbReference type="InterPro" id="IPR002586">
    <property type="entry name" value="CobQ/CobB/MinD/ParA_Nub-bd_dom"/>
</dbReference>
<evidence type="ECO:0000256" key="8">
    <source>
        <dbReference type="SAM" id="Coils"/>
    </source>
</evidence>
<comment type="caution">
    <text evidence="12">The sequence shown here is derived from an EMBL/GenBank/DDBJ whole genome shotgun (WGS) entry which is preliminary data.</text>
</comment>
<feature type="domain" description="Polysaccharide chain length determinant N-terminal" evidence="11">
    <location>
        <begin position="36"/>
        <end position="120"/>
    </location>
</feature>
<keyword evidence="4" id="KW-0547">Nucleotide-binding</keyword>
<dbReference type="GO" id="GO:0004713">
    <property type="term" value="F:protein tyrosine kinase activity"/>
    <property type="evidence" value="ECO:0007669"/>
    <property type="project" value="TreeGrafter"/>
</dbReference>
<dbReference type="PANTHER" id="PTHR32309">
    <property type="entry name" value="TYROSINE-PROTEIN KINASE"/>
    <property type="match status" value="1"/>
</dbReference>
<keyword evidence="5" id="KW-0067">ATP-binding</keyword>
<dbReference type="InterPro" id="IPR003856">
    <property type="entry name" value="LPS_length_determ_N"/>
</dbReference>
<evidence type="ECO:0000256" key="4">
    <source>
        <dbReference type="ARBA" id="ARBA00022741"/>
    </source>
</evidence>
<keyword evidence="3 9" id="KW-0812">Transmembrane</keyword>
<dbReference type="Pfam" id="PF02706">
    <property type="entry name" value="Wzz"/>
    <property type="match status" value="1"/>
</dbReference>
<dbReference type="AlphaFoldDB" id="A0AAV4ZMU4"/>
<dbReference type="Gene3D" id="3.40.50.300">
    <property type="entry name" value="P-loop containing nucleotide triphosphate hydrolases"/>
    <property type="match status" value="1"/>
</dbReference>
<dbReference type="Proteomes" id="UP001055247">
    <property type="component" value="Unassembled WGS sequence"/>
</dbReference>
<feature type="domain" description="CobQ/CobB/MinD/ParA nucleotide binding" evidence="10">
    <location>
        <begin position="571"/>
        <end position="743"/>
    </location>
</feature>
<evidence type="ECO:0000313" key="12">
    <source>
        <dbReference type="EMBL" id="GJD89782.1"/>
    </source>
</evidence>
<feature type="transmembrane region" description="Helical" evidence="9">
    <location>
        <begin position="45"/>
        <end position="64"/>
    </location>
</feature>
<keyword evidence="8" id="KW-0175">Coiled coil</keyword>
<accession>A0AAV4ZMU4</accession>
<evidence type="ECO:0000256" key="5">
    <source>
        <dbReference type="ARBA" id="ARBA00022840"/>
    </source>
</evidence>
<evidence type="ECO:0000313" key="13">
    <source>
        <dbReference type="Proteomes" id="UP001055247"/>
    </source>
</evidence>
<dbReference type="GO" id="GO:0005886">
    <property type="term" value="C:plasma membrane"/>
    <property type="evidence" value="ECO:0007669"/>
    <property type="project" value="UniProtKB-SubCell"/>
</dbReference>
<keyword evidence="2" id="KW-1003">Cell membrane</keyword>
<name>A0AAV4ZMU4_9HYPH</name>
<dbReference type="PANTHER" id="PTHR32309:SF13">
    <property type="entry name" value="FERRIC ENTEROBACTIN TRANSPORT PROTEIN FEPE"/>
    <property type="match status" value="1"/>
</dbReference>
<evidence type="ECO:0000256" key="9">
    <source>
        <dbReference type="SAM" id="Phobius"/>
    </source>
</evidence>
<reference evidence="12" key="1">
    <citation type="journal article" date="2016" name="Front. Microbiol.">
        <title>Genome Sequence of the Piezophilic, Mesophilic Sulfate-Reducing Bacterium Desulfovibrio indicus J2T.</title>
        <authorList>
            <person name="Cao J."/>
            <person name="Maignien L."/>
            <person name="Shao Z."/>
            <person name="Alain K."/>
            <person name="Jebbar M."/>
        </authorList>
    </citation>
    <scope>NUCLEOTIDE SEQUENCE</scope>
    <source>
        <strain evidence="12">DSM 16372</strain>
    </source>
</reference>
<keyword evidence="7 9" id="KW-0472">Membrane</keyword>
<dbReference type="Pfam" id="PF01656">
    <property type="entry name" value="CbiA"/>
    <property type="match status" value="1"/>
</dbReference>
<dbReference type="InterPro" id="IPR005702">
    <property type="entry name" value="Wzc-like_C"/>
</dbReference>
<evidence type="ECO:0000256" key="1">
    <source>
        <dbReference type="ARBA" id="ARBA00004651"/>
    </source>
</evidence>
<dbReference type="RefSeq" id="WP_238230410.1">
    <property type="nucleotide sequence ID" value="NZ_BPQO01000014.1"/>
</dbReference>
<evidence type="ECO:0000256" key="7">
    <source>
        <dbReference type="ARBA" id="ARBA00023136"/>
    </source>
</evidence>
<keyword evidence="6 9" id="KW-1133">Transmembrane helix</keyword>
<dbReference type="SUPFAM" id="SSF52540">
    <property type="entry name" value="P-loop containing nucleoside triphosphate hydrolases"/>
    <property type="match status" value="1"/>
</dbReference>
<gene>
    <name evidence="12" type="primary">ptk</name>
    <name evidence="12" type="ORF">BHAOGJBA_3312</name>
</gene>
<dbReference type="InterPro" id="IPR050445">
    <property type="entry name" value="Bact_polysacc_biosynth/exp"/>
</dbReference>
<evidence type="ECO:0000259" key="10">
    <source>
        <dbReference type="Pfam" id="PF01656"/>
    </source>
</evidence>
<keyword evidence="13" id="KW-1185">Reference proteome</keyword>
<feature type="coiled-coil region" evidence="8">
    <location>
        <begin position="384"/>
        <end position="418"/>
    </location>
</feature>
<comment type="subcellular location">
    <subcellularLocation>
        <location evidence="1">Cell membrane</location>
        <topology evidence="1">Multi-pass membrane protein</topology>
    </subcellularLocation>
</comment>
<evidence type="ECO:0000256" key="3">
    <source>
        <dbReference type="ARBA" id="ARBA00022692"/>
    </source>
</evidence>
<dbReference type="EMBL" id="BPQO01000014">
    <property type="protein sequence ID" value="GJD89782.1"/>
    <property type="molecule type" value="Genomic_DNA"/>
</dbReference>
<evidence type="ECO:0000256" key="2">
    <source>
        <dbReference type="ARBA" id="ARBA00022475"/>
    </source>
</evidence>
<dbReference type="CDD" id="cd05387">
    <property type="entry name" value="BY-kinase"/>
    <property type="match status" value="1"/>
</dbReference>
<evidence type="ECO:0000256" key="6">
    <source>
        <dbReference type="ARBA" id="ARBA00022989"/>
    </source>
</evidence>
<sequence length="749" mass="79680">MVEHFYPVAGADRLTRIDRSLSGDRSDAIVDLAAARRFLARRWRLIAGVALLCVVAAAIVLSLVPRTYTATAILIVDPRTQKVTQSDAVLGGIGSDAAAVESQVEILTSSTLARRVVAELGLDRGGELTEPSTIERATAGLRGLIGLAAHEPSAAEQRERVLQRFSDRLRVRRRGLTYVLEIAYSSGSAETAAQVGNALADAYLADQKRQKLEAARSASGLLGSRLDDLRSRARDTERAVSTYKNQNDIVDLGAAQTLLDREIAEQSQQLTQAQARGAEAGARYAQARRAMAAGAEGGGTLAEALQSSVVTNLRQQYAQLGAQLADLRNNLGPRHPAVGAAEAQVRTVAGQIRTEIGRLAQGLRNEAEAAAARERTLTASLERLKGQAARRAQARVRLAELEREAQASRTILEQSLLRQKETSEQQNLVGTEARILTPAAPPLRPSAPKTGLMLVVALAGGLVLGLAAAAAAEAMEPGLRHPGAIERGLGVPLLGSLPRVAPSRLTPDRGGGQAGGQVAGPGHVRLTGDSREHARFDEAIRMLALPLRAAAEPPGLHGRGIEGRSGDTLLVTSALAGEGKSTVSEHLAEMFARQGRKVLLVDVDTRDARLTRTRRAGQSPGILDALRNASDPGNFIHHGTLDTISFLPIGIARDDPEAAELFFSPALGRAVADLRRRFDLIVLDGPHLLHGVEGRLLLAHADRTALVVEWGRTSREDVRAALDLFARAPGSLAGIILNKVDRKALRRDG</sequence>
<protein>
    <submittedName>
        <fullName evidence="12">Tyrosine-protein kinase ptk</fullName>
    </submittedName>
</protein>
<proteinExistence type="predicted"/>
<dbReference type="InterPro" id="IPR027417">
    <property type="entry name" value="P-loop_NTPase"/>
</dbReference>
<keyword evidence="12" id="KW-0418">Kinase</keyword>
<reference evidence="12" key="2">
    <citation type="submission" date="2021-08" db="EMBL/GenBank/DDBJ databases">
        <authorList>
            <person name="Tani A."/>
            <person name="Ola A."/>
            <person name="Ogura Y."/>
            <person name="Katsura K."/>
            <person name="Hayashi T."/>
        </authorList>
    </citation>
    <scope>NUCLEOTIDE SEQUENCE</scope>
    <source>
        <strain evidence="12">DSM 16372</strain>
    </source>
</reference>
<evidence type="ECO:0000259" key="11">
    <source>
        <dbReference type="Pfam" id="PF02706"/>
    </source>
</evidence>
<organism evidence="12 13">
    <name type="scientific">Methylobacterium hispanicum</name>
    <dbReference type="NCBI Taxonomy" id="270350"/>
    <lineage>
        <taxon>Bacteria</taxon>
        <taxon>Pseudomonadati</taxon>
        <taxon>Pseudomonadota</taxon>
        <taxon>Alphaproteobacteria</taxon>
        <taxon>Hyphomicrobiales</taxon>
        <taxon>Methylobacteriaceae</taxon>
        <taxon>Methylobacterium</taxon>
    </lineage>
</organism>